<comment type="caution">
    <text evidence="1">The sequence shown here is derived from an EMBL/GenBank/DDBJ whole genome shotgun (WGS) entry which is preliminary data.</text>
</comment>
<protein>
    <submittedName>
        <fullName evidence="1">Uncharacterized protein</fullName>
    </submittedName>
</protein>
<dbReference type="AlphaFoldDB" id="A0A9N9LU21"/>
<accession>A0A9N9LU21</accession>
<sequence>MRTDANEPVIVYNPVTKEFTGKAYKDIEDPYHYKRLELSLNQRQINIYCDNSTLSLQSTTGGFEARLDLNTMTGGYQNEAKYLFVPVWVSPL</sequence>
<organism evidence="1 2">
    <name type="scientific">Hymenoscyphus albidus</name>
    <dbReference type="NCBI Taxonomy" id="595503"/>
    <lineage>
        <taxon>Eukaryota</taxon>
        <taxon>Fungi</taxon>
        <taxon>Dikarya</taxon>
        <taxon>Ascomycota</taxon>
        <taxon>Pezizomycotina</taxon>
        <taxon>Leotiomycetes</taxon>
        <taxon>Helotiales</taxon>
        <taxon>Helotiaceae</taxon>
        <taxon>Hymenoscyphus</taxon>
    </lineage>
</organism>
<keyword evidence="2" id="KW-1185">Reference proteome</keyword>
<dbReference type="Proteomes" id="UP000701801">
    <property type="component" value="Unassembled WGS sequence"/>
</dbReference>
<evidence type="ECO:0000313" key="2">
    <source>
        <dbReference type="Proteomes" id="UP000701801"/>
    </source>
</evidence>
<evidence type="ECO:0000313" key="1">
    <source>
        <dbReference type="EMBL" id="CAG8979120.1"/>
    </source>
</evidence>
<name>A0A9N9LU21_9HELO</name>
<reference evidence="1" key="1">
    <citation type="submission" date="2021-07" db="EMBL/GenBank/DDBJ databases">
        <authorList>
            <person name="Durling M."/>
        </authorList>
    </citation>
    <scope>NUCLEOTIDE SEQUENCE</scope>
</reference>
<gene>
    <name evidence="1" type="ORF">HYALB_00000253</name>
</gene>
<dbReference type="EMBL" id="CAJVRM010000296">
    <property type="protein sequence ID" value="CAG8979120.1"/>
    <property type="molecule type" value="Genomic_DNA"/>
</dbReference>
<proteinExistence type="predicted"/>